<keyword evidence="1" id="KW-1133">Transmembrane helix</keyword>
<name>A0A8S0W2A6_CYCAE</name>
<keyword evidence="1" id="KW-0472">Membrane</keyword>
<evidence type="ECO:0000256" key="1">
    <source>
        <dbReference type="SAM" id="Phobius"/>
    </source>
</evidence>
<gene>
    <name evidence="3" type="ORF">AAE3_LOCUS9582</name>
</gene>
<protein>
    <recommendedName>
        <fullName evidence="2">DUF6533 domain-containing protein</fullName>
    </recommendedName>
</protein>
<dbReference type="EMBL" id="CACVBS010000059">
    <property type="protein sequence ID" value="CAA7267335.1"/>
    <property type="molecule type" value="Genomic_DNA"/>
</dbReference>
<dbReference type="InterPro" id="IPR045340">
    <property type="entry name" value="DUF6533"/>
</dbReference>
<dbReference type="Proteomes" id="UP000467700">
    <property type="component" value="Unassembled WGS sequence"/>
</dbReference>
<keyword evidence="1" id="KW-0812">Transmembrane</keyword>
<evidence type="ECO:0000313" key="3">
    <source>
        <dbReference type="EMBL" id="CAA7267335.1"/>
    </source>
</evidence>
<reference evidence="3 4" key="1">
    <citation type="submission" date="2020-01" db="EMBL/GenBank/DDBJ databases">
        <authorList>
            <person name="Gupta K D."/>
        </authorList>
    </citation>
    <scope>NUCLEOTIDE SEQUENCE [LARGE SCALE GENOMIC DNA]</scope>
</reference>
<dbReference type="OrthoDB" id="3242409at2759"/>
<dbReference type="AlphaFoldDB" id="A0A8S0W2A6"/>
<feature type="transmembrane region" description="Helical" evidence="1">
    <location>
        <begin position="143"/>
        <end position="168"/>
    </location>
</feature>
<feature type="transmembrane region" description="Helical" evidence="1">
    <location>
        <begin position="180"/>
        <end position="200"/>
    </location>
</feature>
<comment type="caution">
    <text evidence="3">The sequence shown here is derived from an EMBL/GenBank/DDBJ whole genome shotgun (WGS) entry which is preliminary data.</text>
</comment>
<organism evidence="3 4">
    <name type="scientific">Cyclocybe aegerita</name>
    <name type="common">Black poplar mushroom</name>
    <name type="synonym">Agrocybe aegerita</name>
    <dbReference type="NCBI Taxonomy" id="1973307"/>
    <lineage>
        <taxon>Eukaryota</taxon>
        <taxon>Fungi</taxon>
        <taxon>Dikarya</taxon>
        <taxon>Basidiomycota</taxon>
        <taxon>Agaricomycotina</taxon>
        <taxon>Agaricomycetes</taxon>
        <taxon>Agaricomycetidae</taxon>
        <taxon>Agaricales</taxon>
        <taxon>Agaricineae</taxon>
        <taxon>Bolbitiaceae</taxon>
        <taxon>Cyclocybe</taxon>
    </lineage>
</organism>
<dbReference type="Pfam" id="PF20151">
    <property type="entry name" value="DUF6533"/>
    <property type="match status" value="1"/>
</dbReference>
<feature type="transmembrane region" description="Helical" evidence="1">
    <location>
        <begin position="74"/>
        <end position="92"/>
    </location>
</feature>
<accession>A0A8S0W2A6</accession>
<feature type="transmembrane region" description="Helical" evidence="1">
    <location>
        <begin position="112"/>
        <end position="131"/>
    </location>
</feature>
<evidence type="ECO:0000259" key="2">
    <source>
        <dbReference type="Pfam" id="PF20151"/>
    </source>
</evidence>
<sequence>MTYWIQPIRLALAPPTATSEQMFVTYSGFCLLPASVFSVPEGAILRDGEWISSLFCRTPSAATAKMSSSKAAMMFIRFCIQYSSVAVLYYDYALTWTREVQHFWLRKFSLSTALYIAFRYGMVANVIYTLALAEKLPTLRSEILLCLEWTIAAILACIGRTAIVVVWGARTYAVFDRNKWILAIFTLFGLTVIGLAILHIPYVACNGNRGTPPGAKRGLLPGRRARWLTVD</sequence>
<evidence type="ECO:0000313" key="4">
    <source>
        <dbReference type="Proteomes" id="UP000467700"/>
    </source>
</evidence>
<proteinExistence type="predicted"/>
<feature type="domain" description="DUF6533" evidence="2">
    <location>
        <begin position="80"/>
        <end position="123"/>
    </location>
</feature>
<keyword evidence="4" id="KW-1185">Reference proteome</keyword>